<dbReference type="PROSITE" id="PS50157">
    <property type="entry name" value="ZINC_FINGER_C2H2_2"/>
    <property type="match status" value="2"/>
</dbReference>
<evidence type="ECO:0000256" key="1">
    <source>
        <dbReference type="ARBA" id="ARBA00022723"/>
    </source>
</evidence>
<dbReference type="SUPFAM" id="SSF57667">
    <property type="entry name" value="beta-beta-alpha zinc fingers"/>
    <property type="match status" value="1"/>
</dbReference>
<sequence length="159" mass="18474">MSLPIYIYFERMGAYVLYTVRSYDVNLGNCRYMIVRLDNQDGILLFSGVFMGYASGRNLNSSGLVESPTSFASPSINGIFREENNGELILVGYITRKNYQLLYRFSCLECDMLFSYSSFLNIHSRVHTRDRPYGCTFSECNSSFTTNGNRIRHERRFHR</sequence>
<keyword evidence="3 5" id="KW-0863">Zinc-finger</keyword>
<dbReference type="InterPro" id="IPR036236">
    <property type="entry name" value="Znf_C2H2_sf"/>
</dbReference>
<protein>
    <submittedName>
        <fullName evidence="7">16509_t:CDS:1</fullName>
    </submittedName>
</protein>
<dbReference type="GO" id="GO:0008270">
    <property type="term" value="F:zinc ion binding"/>
    <property type="evidence" value="ECO:0007669"/>
    <property type="project" value="UniProtKB-KW"/>
</dbReference>
<dbReference type="AlphaFoldDB" id="A0A9N9N649"/>
<feature type="domain" description="C2H2-type" evidence="6">
    <location>
        <begin position="105"/>
        <end position="132"/>
    </location>
</feature>
<organism evidence="7 8">
    <name type="scientific">Acaulospora morrowiae</name>
    <dbReference type="NCBI Taxonomy" id="94023"/>
    <lineage>
        <taxon>Eukaryota</taxon>
        <taxon>Fungi</taxon>
        <taxon>Fungi incertae sedis</taxon>
        <taxon>Mucoromycota</taxon>
        <taxon>Glomeromycotina</taxon>
        <taxon>Glomeromycetes</taxon>
        <taxon>Diversisporales</taxon>
        <taxon>Acaulosporaceae</taxon>
        <taxon>Acaulospora</taxon>
    </lineage>
</organism>
<evidence type="ECO:0000313" key="8">
    <source>
        <dbReference type="Proteomes" id="UP000789342"/>
    </source>
</evidence>
<keyword evidence="1" id="KW-0479">Metal-binding</keyword>
<keyword evidence="8" id="KW-1185">Reference proteome</keyword>
<keyword evidence="4" id="KW-0862">Zinc</keyword>
<evidence type="ECO:0000259" key="6">
    <source>
        <dbReference type="PROSITE" id="PS50157"/>
    </source>
</evidence>
<accession>A0A9N9N649</accession>
<dbReference type="InterPro" id="IPR013087">
    <property type="entry name" value="Znf_C2H2_type"/>
</dbReference>
<dbReference type="EMBL" id="CAJVPV010017753">
    <property type="protein sequence ID" value="CAG8703961.1"/>
    <property type="molecule type" value="Genomic_DNA"/>
</dbReference>
<dbReference type="PANTHER" id="PTHR19818:SF158">
    <property type="entry name" value="C2H2-TYPE DOMAIN-CONTAINING PROTEIN-RELATED"/>
    <property type="match status" value="1"/>
</dbReference>
<dbReference type="PANTHER" id="PTHR19818">
    <property type="entry name" value="ZINC FINGER PROTEIN ZIC AND GLI"/>
    <property type="match status" value="1"/>
</dbReference>
<proteinExistence type="predicted"/>
<dbReference type="GO" id="GO:0005634">
    <property type="term" value="C:nucleus"/>
    <property type="evidence" value="ECO:0007669"/>
    <property type="project" value="UniProtKB-ARBA"/>
</dbReference>
<dbReference type="OrthoDB" id="6077919at2759"/>
<dbReference type="GO" id="GO:0000978">
    <property type="term" value="F:RNA polymerase II cis-regulatory region sequence-specific DNA binding"/>
    <property type="evidence" value="ECO:0007669"/>
    <property type="project" value="TreeGrafter"/>
</dbReference>
<dbReference type="GO" id="GO:0045944">
    <property type="term" value="P:positive regulation of transcription by RNA polymerase II"/>
    <property type="evidence" value="ECO:0007669"/>
    <property type="project" value="UniProtKB-ARBA"/>
</dbReference>
<dbReference type="PROSITE" id="PS00028">
    <property type="entry name" value="ZINC_FINGER_C2H2_1"/>
    <property type="match status" value="2"/>
</dbReference>
<evidence type="ECO:0000256" key="3">
    <source>
        <dbReference type="ARBA" id="ARBA00022771"/>
    </source>
</evidence>
<name>A0A9N9N649_9GLOM</name>
<dbReference type="GO" id="GO:0000981">
    <property type="term" value="F:DNA-binding transcription factor activity, RNA polymerase II-specific"/>
    <property type="evidence" value="ECO:0007669"/>
    <property type="project" value="TreeGrafter"/>
</dbReference>
<dbReference type="SMART" id="SM00355">
    <property type="entry name" value="ZnF_C2H2"/>
    <property type="match status" value="2"/>
</dbReference>
<feature type="non-terminal residue" evidence="7">
    <location>
        <position position="159"/>
    </location>
</feature>
<dbReference type="Gene3D" id="3.30.160.60">
    <property type="entry name" value="Classic Zinc Finger"/>
    <property type="match status" value="2"/>
</dbReference>
<dbReference type="Pfam" id="PF00096">
    <property type="entry name" value="zf-C2H2"/>
    <property type="match status" value="1"/>
</dbReference>
<gene>
    <name evidence="7" type="ORF">AMORRO_LOCUS12289</name>
</gene>
<reference evidence="7" key="1">
    <citation type="submission" date="2021-06" db="EMBL/GenBank/DDBJ databases">
        <authorList>
            <person name="Kallberg Y."/>
            <person name="Tangrot J."/>
            <person name="Rosling A."/>
        </authorList>
    </citation>
    <scope>NUCLEOTIDE SEQUENCE</scope>
    <source>
        <strain evidence="7">CL551</strain>
    </source>
</reference>
<evidence type="ECO:0000256" key="2">
    <source>
        <dbReference type="ARBA" id="ARBA00022737"/>
    </source>
</evidence>
<feature type="domain" description="C2H2-type" evidence="6">
    <location>
        <begin position="133"/>
        <end position="159"/>
    </location>
</feature>
<dbReference type="InterPro" id="IPR050329">
    <property type="entry name" value="GLI_C2H2-zinc-finger"/>
</dbReference>
<evidence type="ECO:0000256" key="5">
    <source>
        <dbReference type="PROSITE-ProRule" id="PRU00042"/>
    </source>
</evidence>
<dbReference type="Proteomes" id="UP000789342">
    <property type="component" value="Unassembled WGS sequence"/>
</dbReference>
<evidence type="ECO:0000313" key="7">
    <source>
        <dbReference type="EMBL" id="CAG8703961.1"/>
    </source>
</evidence>
<comment type="caution">
    <text evidence="7">The sequence shown here is derived from an EMBL/GenBank/DDBJ whole genome shotgun (WGS) entry which is preliminary data.</text>
</comment>
<evidence type="ECO:0000256" key="4">
    <source>
        <dbReference type="ARBA" id="ARBA00022833"/>
    </source>
</evidence>
<keyword evidence="2" id="KW-0677">Repeat</keyword>